<dbReference type="EMBL" id="LJQB01000005">
    <property type="protein sequence ID" value="KPW87868.1"/>
    <property type="molecule type" value="Genomic_DNA"/>
</dbReference>
<proteinExistence type="predicted"/>
<reference evidence="1 2" key="1">
    <citation type="submission" date="2015-09" db="EMBL/GenBank/DDBJ databases">
        <title>Genome announcement of multiple Pseudomonas syringae strains.</title>
        <authorList>
            <person name="Thakur S."/>
            <person name="Wang P.W."/>
            <person name="Gong Y."/>
            <person name="Weir B.S."/>
            <person name="Guttman D.S."/>
        </authorList>
    </citation>
    <scope>NUCLEOTIDE SEQUENCE [LARGE SCALE GENOMIC DNA]</scope>
    <source>
        <strain evidence="1 2">ICMP19117</strain>
    </source>
</reference>
<comment type="caution">
    <text evidence="1">The sequence shown here is derived from an EMBL/GenBank/DDBJ whole genome shotgun (WGS) entry which is preliminary data.</text>
</comment>
<protein>
    <submittedName>
        <fullName evidence="1">Uncharacterized protein</fullName>
    </submittedName>
</protein>
<organism evidence="1 2">
    <name type="scientific">Pseudomonas congelans</name>
    <dbReference type="NCBI Taxonomy" id="200452"/>
    <lineage>
        <taxon>Bacteria</taxon>
        <taxon>Pseudomonadati</taxon>
        <taxon>Pseudomonadota</taxon>
        <taxon>Gammaproteobacteria</taxon>
        <taxon>Pseudomonadales</taxon>
        <taxon>Pseudomonadaceae</taxon>
        <taxon>Pseudomonas</taxon>
    </lineage>
</organism>
<name>A0A0P9MH74_9PSED</name>
<evidence type="ECO:0000313" key="2">
    <source>
        <dbReference type="Proteomes" id="UP000050411"/>
    </source>
</evidence>
<accession>A0A0P9MH74</accession>
<evidence type="ECO:0000313" key="1">
    <source>
        <dbReference type="EMBL" id="KPW87868.1"/>
    </source>
</evidence>
<sequence length="126" mass="14129">MAGDCGYLQRQLGIAQFAIGQTGQIDALQCHCLVVQQHLLRLIAIGMKHRAQYLVTLDQMIECTAQRRLVQRAVQTQAGGHLVRVARRIELPEKQQALLREGQRNGADVMPTDRHRQQAEILALLA</sequence>
<dbReference type="Proteomes" id="UP000050411">
    <property type="component" value="Unassembled WGS sequence"/>
</dbReference>
<gene>
    <name evidence="1" type="ORF">ALO92_200005</name>
</gene>
<dbReference type="AlphaFoldDB" id="A0A0P9MH74"/>